<dbReference type="InterPro" id="IPR029058">
    <property type="entry name" value="AB_hydrolase_fold"/>
</dbReference>
<evidence type="ECO:0000313" key="3">
    <source>
        <dbReference type="Proteomes" id="UP000036923"/>
    </source>
</evidence>
<gene>
    <name evidence="2" type="ORF">Bccel_0442</name>
</gene>
<sequence precursor="true">MKLSKFILSVTLFIILFGCSSENTVSINSEVVQNLINSKILDGNLNITVYLPSGYGNGQKYPVLYALHGASGSEWSWFDDLNADSCADRLISQNRIKPMIIVCTKTLNSLTLTDSSGQNRESDLFEKYVCQELVPYIDSQYDTINSSKSRYIGGVSMGGFIALQIGLHHPQIFGKVGGHSPASWIYDYSESSFDSWLYSGKSGNSSMDSVKFAREKELSDIKVFLDCGENDYGIVDDTKKIHEALIKRGINSTCIISKGDHSSEYWETNMEKYLEFYNK</sequence>
<comment type="caution">
    <text evidence="2">The sequence shown here is derived from an EMBL/GenBank/DDBJ whole genome shotgun (WGS) entry which is preliminary data.</text>
</comment>
<dbReference type="InterPro" id="IPR050583">
    <property type="entry name" value="Mycobacterial_A85_antigen"/>
</dbReference>
<dbReference type="EMBL" id="LGTC01000001">
    <property type="protein sequence ID" value="KNY25185.1"/>
    <property type="molecule type" value="Genomic_DNA"/>
</dbReference>
<feature type="signal peptide" evidence="1">
    <location>
        <begin position="1"/>
        <end position="23"/>
    </location>
</feature>
<proteinExistence type="predicted"/>
<dbReference type="Pfam" id="PF00756">
    <property type="entry name" value="Esterase"/>
    <property type="match status" value="1"/>
</dbReference>
<protein>
    <submittedName>
        <fullName evidence="2">Esterase</fullName>
    </submittedName>
</protein>
<accession>A0A0L6JHJ6</accession>
<keyword evidence="3" id="KW-1185">Reference proteome</keyword>
<dbReference type="Proteomes" id="UP000036923">
    <property type="component" value="Unassembled WGS sequence"/>
</dbReference>
<dbReference type="RefSeq" id="WP_036946431.1">
    <property type="nucleotide sequence ID" value="NZ_KN050763.1"/>
</dbReference>
<dbReference type="PANTHER" id="PTHR48098">
    <property type="entry name" value="ENTEROCHELIN ESTERASE-RELATED"/>
    <property type="match status" value="1"/>
</dbReference>
<dbReference type="PROSITE" id="PS51257">
    <property type="entry name" value="PROKAR_LIPOPROTEIN"/>
    <property type="match status" value="1"/>
</dbReference>
<name>A0A0L6JHJ6_9FIRM</name>
<dbReference type="eggNOG" id="COG0627">
    <property type="taxonomic scope" value="Bacteria"/>
</dbReference>
<evidence type="ECO:0000313" key="2">
    <source>
        <dbReference type="EMBL" id="KNY25185.1"/>
    </source>
</evidence>
<dbReference type="AlphaFoldDB" id="A0A0L6JHJ6"/>
<dbReference type="Gene3D" id="3.40.50.1820">
    <property type="entry name" value="alpha/beta hydrolase"/>
    <property type="match status" value="1"/>
</dbReference>
<feature type="chain" id="PRO_5005565792" evidence="1">
    <location>
        <begin position="24"/>
        <end position="279"/>
    </location>
</feature>
<keyword evidence="1" id="KW-0732">Signal</keyword>
<dbReference type="SUPFAM" id="SSF53474">
    <property type="entry name" value="alpha/beta-Hydrolases"/>
    <property type="match status" value="1"/>
</dbReference>
<dbReference type="OrthoDB" id="9803578at2"/>
<organism evidence="2 3">
    <name type="scientific">Pseudobacteroides cellulosolvens ATCC 35603 = DSM 2933</name>
    <dbReference type="NCBI Taxonomy" id="398512"/>
    <lineage>
        <taxon>Bacteria</taxon>
        <taxon>Bacillati</taxon>
        <taxon>Bacillota</taxon>
        <taxon>Clostridia</taxon>
        <taxon>Eubacteriales</taxon>
        <taxon>Oscillospiraceae</taxon>
        <taxon>Pseudobacteroides</taxon>
    </lineage>
</organism>
<dbReference type="STRING" id="398512.Bccel_0442"/>
<evidence type="ECO:0000256" key="1">
    <source>
        <dbReference type="SAM" id="SignalP"/>
    </source>
</evidence>
<reference evidence="3" key="1">
    <citation type="submission" date="2015-07" db="EMBL/GenBank/DDBJ databases">
        <title>Near-Complete Genome Sequence of the Cellulolytic Bacterium Bacteroides (Pseudobacteroides) cellulosolvens ATCC 35603.</title>
        <authorList>
            <person name="Dassa B."/>
            <person name="Utturkar S.M."/>
            <person name="Klingeman D.M."/>
            <person name="Hurt R.A."/>
            <person name="Keller M."/>
            <person name="Xu J."/>
            <person name="Reddy Y.H.K."/>
            <person name="Borovok I."/>
            <person name="Grinberg I.R."/>
            <person name="Lamed R."/>
            <person name="Zhivin O."/>
            <person name="Bayer E.A."/>
            <person name="Brown S.D."/>
        </authorList>
    </citation>
    <scope>NUCLEOTIDE SEQUENCE [LARGE SCALE GENOMIC DNA]</scope>
    <source>
        <strain evidence="3">DSM 2933</strain>
    </source>
</reference>
<dbReference type="PATRIC" id="fig|398512.5.peg.462"/>
<dbReference type="InterPro" id="IPR000801">
    <property type="entry name" value="Esterase-like"/>
</dbReference>